<evidence type="ECO:0000256" key="3">
    <source>
        <dbReference type="ARBA" id="ARBA00022692"/>
    </source>
</evidence>
<dbReference type="Proteomes" id="UP000254424">
    <property type="component" value="Unassembled WGS sequence"/>
</dbReference>
<comment type="subcellular location">
    <subcellularLocation>
        <location evidence="1">Cell membrane</location>
        <topology evidence="1">Multi-pass membrane protein</topology>
    </subcellularLocation>
</comment>
<feature type="transmembrane region" description="Helical" evidence="6">
    <location>
        <begin position="159"/>
        <end position="180"/>
    </location>
</feature>
<feature type="transmembrane region" description="Helical" evidence="6">
    <location>
        <begin position="343"/>
        <end position="366"/>
    </location>
</feature>
<name>A0A380YLV8_9BACE</name>
<dbReference type="InterPro" id="IPR002797">
    <property type="entry name" value="Polysacc_synth"/>
</dbReference>
<feature type="transmembrane region" description="Helical" evidence="6">
    <location>
        <begin position="91"/>
        <end position="112"/>
    </location>
</feature>
<organism evidence="7 8">
    <name type="scientific">Bacteroides eggerthii</name>
    <dbReference type="NCBI Taxonomy" id="28111"/>
    <lineage>
        <taxon>Bacteria</taxon>
        <taxon>Pseudomonadati</taxon>
        <taxon>Bacteroidota</taxon>
        <taxon>Bacteroidia</taxon>
        <taxon>Bacteroidales</taxon>
        <taxon>Bacteroidaceae</taxon>
        <taxon>Bacteroides</taxon>
    </lineage>
</organism>
<keyword evidence="4 6" id="KW-1133">Transmembrane helix</keyword>
<dbReference type="STRING" id="483216.BACEGG_02341"/>
<feature type="transmembrane region" description="Helical" evidence="6">
    <location>
        <begin position="14"/>
        <end position="35"/>
    </location>
</feature>
<evidence type="ECO:0000256" key="2">
    <source>
        <dbReference type="ARBA" id="ARBA00022475"/>
    </source>
</evidence>
<dbReference type="PANTHER" id="PTHR30250:SF26">
    <property type="entry name" value="PSMA PROTEIN"/>
    <property type="match status" value="1"/>
</dbReference>
<evidence type="ECO:0000256" key="1">
    <source>
        <dbReference type="ARBA" id="ARBA00004651"/>
    </source>
</evidence>
<keyword evidence="2" id="KW-1003">Cell membrane</keyword>
<protein>
    <submittedName>
        <fullName evidence="7">Transmembrane protein</fullName>
    </submittedName>
</protein>
<feature type="transmembrane region" description="Helical" evidence="6">
    <location>
        <begin position="186"/>
        <end position="206"/>
    </location>
</feature>
<keyword evidence="3 6" id="KW-0812">Transmembrane</keyword>
<evidence type="ECO:0000256" key="6">
    <source>
        <dbReference type="SAM" id="Phobius"/>
    </source>
</evidence>
<evidence type="ECO:0000256" key="4">
    <source>
        <dbReference type="ARBA" id="ARBA00022989"/>
    </source>
</evidence>
<keyword evidence="5 6" id="KW-0472">Membrane</keyword>
<feature type="transmembrane region" description="Helical" evidence="6">
    <location>
        <begin position="469"/>
        <end position="490"/>
    </location>
</feature>
<evidence type="ECO:0000313" key="8">
    <source>
        <dbReference type="Proteomes" id="UP000254424"/>
    </source>
</evidence>
<feature type="transmembrane region" description="Helical" evidence="6">
    <location>
        <begin position="436"/>
        <end position="457"/>
    </location>
</feature>
<sequence length="521" mass="58814">MTISSNKTIAKNTLFLYLRMMFTMIIALFTSRIILQKLGIEDFGIYQTVGGIVSLLSFIQSSLNAGTSRFLTFEIGTGNLKKLKCTFSTALITHLCLSFIVVIIAETIGLWFVCNKLVLSPDRLSAALFAYQMSIITSFISITQVPYGAIIISHERMDVYAYMSIVEVSLKLAIVYLLSITNLDKLKLYSSLLCILQVSTMLYYRFYCAKHYNEAKFNFKFDKKIFKSILSYSSWNLFGHSATALATHGTTILINMFFNPSVVTGRSIANQVNFAANQFINNFRTASNPQIIKKYAAKDYNSSKNLMINSTKISFYMMLALALPICLVSKTLLRLWLGLVPEYSVTFLQLTIITSLFMVFDASFYVPLYAKGRIKENALIVSAILSLSVITIYFLLKLGYGPETTAWVLLIDNIIISLIIKPILLIKIVGYHWHEILQVFFPCLKVSIVSIPIPIILYFSSDILLHNEITSFLVLSTISMLCVVSASWLVGIDNITRNKIIITIKQKFSSKKERQNEKEAT</sequence>
<dbReference type="GeneID" id="93071396"/>
<dbReference type="GO" id="GO:0005886">
    <property type="term" value="C:plasma membrane"/>
    <property type="evidence" value="ECO:0007669"/>
    <property type="project" value="UniProtKB-SubCell"/>
</dbReference>
<reference evidence="7 8" key="1">
    <citation type="submission" date="2018-06" db="EMBL/GenBank/DDBJ databases">
        <authorList>
            <consortium name="Pathogen Informatics"/>
            <person name="Doyle S."/>
        </authorList>
    </citation>
    <scope>NUCLEOTIDE SEQUENCE [LARGE SCALE GENOMIC DNA]</scope>
    <source>
        <strain evidence="7 8">NCTC11155</strain>
    </source>
</reference>
<evidence type="ECO:0000313" key="7">
    <source>
        <dbReference type="EMBL" id="SUV29503.1"/>
    </source>
</evidence>
<gene>
    <name evidence="7" type="ORF">NCTC11155_01490</name>
</gene>
<dbReference type="AlphaFoldDB" id="A0A380YLV8"/>
<dbReference type="Pfam" id="PF01943">
    <property type="entry name" value="Polysacc_synt"/>
    <property type="match status" value="1"/>
</dbReference>
<dbReference type="EMBL" id="UFSX01000001">
    <property type="protein sequence ID" value="SUV29503.1"/>
    <property type="molecule type" value="Genomic_DNA"/>
</dbReference>
<feature type="transmembrane region" description="Helical" evidence="6">
    <location>
        <begin position="378"/>
        <end position="400"/>
    </location>
</feature>
<feature type="transmembrane region" description="Helical" evidence="6">
    <location>
        <begin position="406"/>
        <end position="424"/>
    </location>
</feature>
<dbReference type="InterPro" id="IPR050833">
    <property type="entry name" value="Poly_Biosynth_Transport"/>
</dbReference>
<accession>A0A380YLV8</accession>
<evidence type="ECO:0000256" key="5">
    <source>
        <dbReference type="ARBA" id="ARBA00023136"/>
    </source>
</evidence>
<dbReference type="RefSeq" id="WP_081446766.1">
    <property type="nucleotide sequence ID" value="NZ_CABKNQ010000018.1"/>
</dbReference>
<feature type="transmembrane region" description="Helical" evidence="6">
    <location>
        <begin position="124"/>
        <end position="147"/>
    </location>
</feature>
<proteinExistence type="predicted"/>
<dbReference type="PANTHER" id="PTHR30250">
    <property type="entry name" value="PST FAMILY PREDICTED COLANIC ACID TRANSPORTER"/>
    <property type="match status" value="1"/>
</dbReference>
<feature type="transmembrane region" description="Helical" evidence="6">
    <location>
        <begin position="313"/>
        <end position="337"/>
    </location>
</feature>